<organism evidence="1 2">
    <name type="scientific">Caldanaerobacter subterraneus subsp. pacificus DSM 12653</name>
    <dbReference type="NCBI Taxonomy" id="391606"/>
    <lineage>
        <taxon>Bacteria</taxon>
        <taxon>Bacillati</taxon>
        <taxon>Bacillota</taxon>
        <taxon>Clostridia</taxon>
        <taxon>Thermoanaerobacterales</taxon>
        <taxon>Thermoanaerobacteraceae</taxon>
        <taxon>Caldanaerobacter</taxon>
    </lineage>
</organism>
<evidence type="ECO:0000313" key="2">
    <source>
        <dbReference type="Proteomes" id="UP000010146"/>
    </source>
</evidence>
<comment type="caution">
    <text evidence="1">The sequence shown here is derived from an EMBL/GenBank/DDBJ whole genome shotgun (WGS) entry which is preliminary data.</text>
</comment>
<accession>A0A0F5PQF1</accession>
<dbReference type="Proteomes" id="UP000010146">
    <property type="component" value="Unassembled WGS sequence"/>
</dbReference>
<reference evidence="2" key="3">
    <citation type="submission" date="2015-02" db="EMBL/GenBank/DDBJ databases">
        <title>Genome analysis of three genomes within the thermophilic hydrogenogenic bacterial species Caldanaerobacter subterraneus.</title>
        <authorList>
            <person name="Sant'Anna F.H."/>
            <person name="Lebedinsky A."/>
            <person name="Sokolova T."/>
            <person name="Robb F.T."/>
            <person name="Gonzalez J.M."/>
        </authorList>
    </citation>
    <scope>NUCLEOTIDE SEQUENCE [LARGE SCALE GENOMIC DNA]</scope>
    <source>
        <strain evidence="2">DSM 12653</strain>
    </source>
</reference>
<reference evidence="1 2" key="2">
    <citation type="journal article" date="2015" name="BMC Genomics">
        <title>Analysis of three genomes within the thermophilic bacterial species Caldanaerobacter subterraneus with a focus on carbon monoxide dehydrogenase evolution and hydrolase diversity.</title>
        <authorList>
            <person name="Sant'Anna F.H."/>
            <person name="Lebedinsky A.V."/>
            <person name="Sokolova T.G."/>
            <person name="Robb F.T."/>
            <person name="Gonzalez J.M."/>
        </authorList>
    </citation>
    <scope>NUCLEOTIDE SEQUENCE [LARGE SCALE GENOMIC DNA]</scope>
    <source>
        <strain evidence="1 2">DSM 12653</strain>
    </source>
</reference>
<evidence type="ECO:0000313" key="1">
    <source>
        <dbReference type="EMBL" id="KKC30912.1"/>
    </source>
</evidence>
<gene>
    <name evidence="1" type="ORF">CDSM653_00009</name>
</gene>
<reference evidence="1 2" key="1">
    <citation type="submission" date="2008-07" db="EMBL/GenBank/DDBJ databases">
        <authorList>
            <person name="Gonzalez J."/>
            <person name="Sokolova T."/>
            <person name="Ferriera S."/>
            <person name="Johnson J."/>
            <person name="Kravitz S."/>
            <person name="Beeson K."/>
            <person name="Sutton G."/>
            <person name="Rogers Y.-H."/>
            <person name="Friedman R."/>
            <person name="Frazier M."/>
            <person name="Venter J.C."/>
        </authorList>
    </citation>
    <scope>NUCLEOTIDE SEQUENCE [LARGE SCALE GENOMIC DNA]</scope>
    <source>
        <strain evidence="1 2">DSM 12653</strain>
    </source>
</reference>
<dbReference type="EMBL" id="ABXP02000004">
    <property type="protein sequence ID" value="KKC30912.1"/>
    <property type="molecule type" value="Genomic_DNA"/>
</dbReference>
<dbReference type="AlphaFoldDB" id="A0A0F5PQF1"/>
<sequence length="51" mass="6199">MSHPNRQIQRQKKKIIKEILKQELAERKRKGIYDETLQEVLKNLGRRVKND</sequence>
<proteinExistence type="predicted"/>
<name>A0A0F5PQF1_9THEO</name>
<protein>
    <submittedName>
        <fullName evidence="1">Uncharacterized protein</fullName>
    </submittedName>
</protein>